<dbReference type="Proteomes" id="UP000290602">
    <property type="component" value="Unassembled WGS sequence"/>
</dbReference>
<evidence type="ECO:0000313" key="1">
    <source>
        <dbReference type="EMBL" id="RXI77362.1"/>
    </source>
</evidence>
<reference evidence="1 2" key="1">
    <citation type="submission" date="2018-08" db="EMBL/GenBank/DDBJ databases">
        <title>Lactobacillus suantsai sp. nov., isolated from traditional fermented suan-tsai in Taiwan.</title>
        <authorList>
            <person name="Huang C.-H."/>
        </authorList>
    </citation>
    <scope>NUCLEOTIDE SEQUENCE [LARGE SCALE GENOMIC DNA]</scope>
    <source>
        <strain evidence="1 2">BCRC 12945</strain>
    </source>
</reference>
<name>A0A4Q0VGM7_9LACO</name>
<organism evidence="1 2">
    <name type="scientific">Levilactobacillus suantsaii</name>
    <dbReference type="NCBI Taxonomy" id="2292255"/>
    <lineage>
        <taxon>Bacteria</taxon>
        <taxon>Bacillati</taxon>
        <taxon>Bacillota</taxon>
        <taxon>Bacilli</taxon>
        <taxon>Lactobacillales</taxon>
        <taxon>Lactobacillaceae</taxon>
        <taxon>Levilactobacillus</taxon>
    </lineage>
</organism>
<comment type="caution">
    <text evidence="1">The sequence shown here is derived from an EMBL/GenBank/DDBJ whole genome shotgun (WGS) entry which is preliminary data.</text>
</comment>
<dbReference type="EMBL" id="QXIL01000021">
    <property type="protein sequence ID" value="RXI77362.1"/>
    <property type="molecule type" value="Genomic_DNA"/>
</dbReference>
<evidence type="ECO:0000313" key="2">
    <source>
        <dbReference type="Proteomes" id="UP000290602"/>
    </source>
</evidence>
<keyword evidence="2" id="KW-1185">Reference proteome</keyword>
<gene>
    <name evidence="1" type="ORF">DXH47_09225</name>
</gene>
<proteinExistence type="predicted"/>
<dbReference type="AlphaFoldDB" id="A0A4Q0VGM7"/>
<protein>
    <submittedName>
        <fullName evidence="1">Uncharacterized protein</fullName>
    </submittedName>
</protein>
<accession>A0A4Q0VGM7</accession>
<sequence>MLGMKNQLSDKEKAKLWDDLPNYVTVTRPNGELISYIPLKPEAGSSDGMIVNKDYIFTESYNKEEAHFADIDGKVYYEGAMTWGNHKQAQEVVDRD</sequence>